<sequence length="145" mass="17062">MTASKTPPSQPPRRNTSTLRRTRLPLSSRRPQQETSKEQMRSCNDTRHHLFKQRKPPATTCFRKTMRLNSAQKTTKRNDETFPGRIFIAKMFRRRPRPRQPLEKEAIISGRCSNYNRQSGTAQHTAEPWIKLWSTQLVRELTNSE</sequence>
<dbReference type="AlphaFoldDB" id="A0AA40EYA3"/>
<keyword evidence="3" id="KW-1185">Reference proteome</keyword>
<evidence type="ECO:0000256" key="1">
    <source>
        <dbReference type="SAM" id="MobiDB-lite"/>
    </source>
</evidence>
<accession>A0AA40EYA3</accession>
<protein>
    <submittedName>
        <fullName evidence="2">Uncharacterized protein</fullName>
    </submittedName>
</protein>
<gene>
    <name evidence="2" type="ORF">B0T21DRAFT_10358</name>
</gene>
<reference evidence="2" key="1">
    <citation type="submission" date="2023-06" db="EMBL/GenBank/DDBJ databases">
        <title>Genome-scale phylogeny and comparative genomics of the fungal order Sordariales.</title>
        <authorList>
            <consortium name="Lawrence Berkeley National Laboratory"/>
            <person name="Hensen N."/>
            <person name="Bonometti L."/>
            <person name="Westerberg I."/>
            <person name="Brannstrom I.O."/>
            <person name="Guillou S."/>
            <person name="Cros-Aarteil S."/>
            <person name="Calhoun S."/>
            <person name="Haridas S."/>
            <person name="Kuo A."/>
            <person name="Mondo S."/>
            <person name="Pangilinan J."/>
            <person name="Riley R."/>
            <person name="Labutti K."/>
            <person name="Andreopoulos B."/>
            <person name="Lipzen A."/>
            <person name="Chen C."/>
            <person name="Yanf M."/>
            <person name="Daum C."/>
            <person name="Ng V."/>
            <person name="Clum A."/>
            <person name="Steindorff A."/>
            <person name="Ohm R."/>
            <person name="Martin F."/>
            <person name="Silar P."/>
            <person name="Natvig D."/>
            <person name="Lalanne C."/>
            <person name="Gautier V."/>
            <person name="Ament-Velasquez S.L."/>
            <person name="Kruys A."/>
            <person name="Hutchinson M.I."/>
            <person name="Powell A.J."/>
            <person name="Barry K."/>
            <person name="Miller A.N."/>
            <person name="Grigoriev I.V."/>
            <person name="Debuchy R."/>
            <person name="Gladieux P."/>
            <person name="Thoren M.H."/>
            <person name="Johannesson H."/>
        </authorList>
    </citation>
    <scope>NUCLEOTIDE SEQUENCE</scope>
    <source>
        <strain evidence="2">CBS 540.89</strain>
    </source>
</reference>
<feature type="region of interest" description="Disordered" evidence="1">
    <location>
        <begin position="1"/>
        <end position="56"/>
    </location>
</feature>
<proteinExistence type="predicted"/>
<name>A0AA40EYA3_9PEZI</name>
<dbReference type="EMBL" id="JAUKTV010000001">
    <property type="protein sequence ID" value="KAK0747770.1"/>
    <property type="molecule type" value="Genomic_DNA"/>
</dbReference>
<feature type="compositionally biased region" description="Low complexity" evidence="1">
    <location>
        <begin position="12"/>
        <end position="30"/>
    </location>
</feature>
<dbReference type="Proteomes" id="UP001172159">
    <property type="component" value="Unassembled WGS sequence"/>
</dbReference>
<feature type="compositionally biased region" description="Basic and acidic residues" evidence="1">
    <location>
        <begin position="31"/>
        <end position="48"/>
    </location>
</feature>
<evidence type="ECO:0000313" key="3">
    <source>
        <dbReference type="Proteomes" id="UP001172159"/>
    </source>
</evidence>
<evidence type="ECO:0000313" key="2">
    <source>
        <dbReference type="EMBL" id="KAK0747770.1"/>
    </source>
</evidence>
<organism evidence="2 3">
    <name type="scientific">Apiosordaria backusii</name>
    <dbReference type="NCBI Taxonomy" id="314023"/>
    <lineage>
        <taxon>Eukaryota</taxon>
        <taxon>Fungi</taxon>
        <taxon>Dikarya</taxon>
        <taxon>Ascomycota</taxon>
        <taxon>Pezizomycotina</taxon>
        <taxon>Sordariomycetes</taxon>
        <taxon>Sordariomycetidae</taxon>
        <taxon>Sordariales</taxon>
        <taxon>Lasiosphaeriaceae</taxon>
        <taxon>Apiosordaria</taxon>
    </lineage>
</organism>
<comment type="caution">
    <text evidence="2">The sequence shown here is derived from an EMBL/GenBank/DDBJ whole genome shotgun (WGS) entry which is preliminary data.</text>
</comment>